<dbReference type="Pfam" id="PF03466">
    <property type="entry name" value="LysR_substrate"/>
    <property type="match status" value="1"/>
</dbReference>
<keyword evidence="2" id="KW-0805">Transcription regulation</keyword>
<evidence type="ECO:0000313" key="6">
    <source>
        <dbReference type="EMBL" id="MFL9926302.1"/>
    </source>
</evidence>
<keyword evidence="7" id="KW-1185">Reference proteome</keyword>
<evidence type="ECO:0000259" key="5">
    <source>
        <dbReference type="PROSITE" id="PS50931"/>
    </source>
</evidence>
<dbReference type="Gene3D" id="3.40.190.290">
    <property type="match status" value="1"/>
</dbReference>
<dbReference type="PROSITE" id="PS50931">
    <property type="entry name" value="HTH_LYSR"/>
    <property type="match status" value="1"/>
</dbReference>
<dbReference type="CDD" id="cd08472">
    <property type="entry name" value="PBP2_CrgA_like_3"/>
    <property type="match status" value="1"/>
</dbReference>
<sequence length="301" mass="33736">MDRFEAMRLFTRIVELESFTKAAADLDLPRATVTHSIKQLEARLGVRLLQRTTRHVSATLDGKAYYARCVRLMADLEEAETAFDANASSPKGLLRVDFHGTLAMHFLMPHLPQFLQRYPGIELEIGMGDRTVDLVREGIDCVLRVGHPPESSLVARKVASLTQVTCASPAYLQQHGLPRTPDELESMGHQAVNFFSASSGKRWPFDFMVDGELRSLMLPGRVSVNSAEAYHRCCADGLGLIQAPRYHIAQFLETGLLCEVLAEFRPPPMPVSVIYPHHRQLSRRVRVLVDWVADLMGRESS</sequence>
<dbReference type="PANTHER" id="PTHR30537:SF72">
    <property type="entry name" value="LYSR FAMILY TRANSCRIPTIONAL REGULATOR"/>
    <property type="match status" value="1"/>
</dbReference>
<gene>
    <name evidence="6" type="ORF">PQR62_18650</name>
</gene>
<protein>
    <submittedName>
        <fullName evidence="6">LysR family transcriptional regulator</fullName>
    </submittedName>
</protein>
<comment type="caution">
    <text evidence="6">The sequence shown here is derived from an EMBL/GenBank/DDBJ whole genome shotgun (WGS) entry which is preliminary data.</text>
</comment>
<comment type="similarity">
    <text evidence="1">Belongs to the LysR transcriptional regulatory family.</text>
</comment>
<dbReference type="RefSeq" id="WP_408159510.1">
    <property type="nucleotide sequence ID" value="NZ_JAQQFM010000008.1"/>
</dbReference>
<dbReference type="Gene3D" id="1.10.10.10">
    <property type="entry name" value="Winged helix-like DNA-binding domain superfamily/Winged helix DNA-binding domain"/>
    <property type="match status" value="1"/>
</dbReference>
<dbReference type="SUPFAM" id="SSF53850">
    <property type="entry name" value="Periplasmic binding protein-like II"/>
    <property type="match status" value="1"/>
</dbReference>
<name>A0ABW9ADA5_9BURK</name>
<dbReference type="InterPro" id="IPR005119">
    <property type="entry name" value="LysR_subst-bd"/>
</dbReference>
<dbReference type="InterPro" id="IPR000847">
    <property type="entry name" value="LysR_HTH_N"/>
</dbReference>
<dbReference type="EMBL" id="JAQQFM010000008">
    <property type="protein sequence ID" value="MFL9926302.1"/>
    <property type="molecule type" value="Genomic_DNA"/>
</dbReference>
<dbReference type="InterPro" id="IPR036388">
    <property type="entry name" value="WH-like_DNA-bd_sf"/>
</dbReference>
<evidence type="ECO:0000256" key="4">
    <source>
        <dbReference type="ARBA" id="ARBA00023163"/>
    </source>
</evidence>
<evidence type="ECO:0000256" key="3">
    <source>
        <dbReference type="ARBA" id="ARBA00023125"/>
    </source>
</evidence>
<dbReference type="InterPro" id="IPR058163">
    <property type="entry name" value="LysR-type_TF_proteobact-type"/>
</dbReference>
<dbReference type="SUPFAM" id="SSF46785">
    <property type="entry name" value="Winged helix' DNA-binding domain"/>
    <property type="match status" value="1"/>
</dbReference>
<dbReference type="Pfam" id="PF00126">
    <property type="entry name" value="HTH_1"/>
    <property type="match status" value="1"/>
</dbReference>
<keyword evidence="4" id="KW-0804">Transcription</keyword>
<dbReference type="Proteomes" id="UP001629246">
    <property type="component" value="Unassembled WGS sequence"/>
</dbReference>
<evidence type="ECO:0000313" key="7">
    <source>
        <dbReference type="Proteomes" id="UP001629246"/>
    </source>
</evidence>
<dbReference type="PANTHER" id="PTHR30537">
    <property type="entry name" value="HTH-TYPE TRANSCRIPTIONAL REGULATOR"/>
    <property type="match status" value="1"/>
</dbReference>
<dbReference type="InterPro" id="IPR036390">
    <property type="entry name" value="WH_DNA-bd_sf"/>
</dbReference>
<accession>A0ABW9ADA5</accession>
<evidence type="ECO:0000256" key="2">
    <source>
        <dbReference type="ARBA" id="ARBA00023015"/>
    </source>
</evidence>
<reference evidence="6 7" key="1">
    <citation type="journal article" date="2024" name="Chem. Sci.">
        <title>Discovery of megapolipeptins by genome mining of a Burkholderiales bacteria collection.</title>
        <authorList>
            <person name="Paulo B.S."/>
            <person name="Recchia M.J.J."/>
            <person name="Lee S."/>
            <person name="Fergusson C.H."/>
            <person name="Romanowski S.B."/>
            <person name="Hernandez A."/>
            <person name="Krull N."/>
            <person name="Liu D.Y."/>
            <person name="Cavanagh H."/>
            <person name="Bos A."/>
            <person name="Gray C.A."/>
            <person name="Murphy B.T."/>
            <person name="Linington R.G."/>
            <person name="Eustaquio A.S."/>
        </authorList>
    </citation>
    <scope>NUCLEOTIDE SEQUENCE [LARGE SCALE GENOMIC DNA]</scope>
    <source>
        <strain evidence="6 7">RL21-008-BIB-A</strain>
    </source>
</reference>
<evidence type="ECO:0000256" key="1">
    <source>
        <dbReference type="ARBA" id="ARBA00009437"/>
    </source>
</evidence>
<feature type="domain" description="HTH lysR-type" evidence="5">
    <location>
        <begin position="1"/>
        <end position="59"/>
    </location>
</feature>
<organism evidence="6 7">
    <name type="scientific">Herbaspirillum lusitanum</name>
    <dbReference type="NCBI Taxonomy" id="213312"/>
    <lineage>
        <taxon>Bacteria</taxon>
        <taxon>Pseudomonadati</taxon>
        <taxon>Pseudomonadota</taxon>
        <taxon>Betaproteobacteria</taxon>
        <taxon>Burkholderiales</taxon>
        <taxon>Oxalobacteraceae</taxon>
        <taxon>Herbaspirillum</taxon>
    </lineage>
</organism>
<proteinExistence type="inferred from homology"/>
<keyword evidence="3" id="KW-0238">DNA-binding</keyword>